<keyword evidence="5" id="KW-0677">Repeat</keyword>
<dbReference type="PROSITE" id="PS00028">
    <property type="entry name" value="ZINC_FINGER_C2H2_1"/>
    <property type="match status" value="7"/>
</dbReference>
<dbReference type="SUPFAM" id="SSF57667">
    <property type="entry name" value="beta-beta-alpha zinc fingers"/>
    <property type="match status" value="3"/>
</dbReference>
<keyword evidence="15" id="KW-1185">Reference proteome</keyword>
<evidence type="ECO:0000256" key="10">
    <source>
        <dbReference type="ARBA" id="ARBA00023163"/>
    </source>
</evidence>
<dbReference type="PANTHER" id="PTHR14196">
    <property type="entry name" value="ODD-SKIPPED - RELATED"/>
    <property type="match status" value="1"/>
</dbReference>
<name>A0A8J0U2N6_XENLA</name>
<dbReference type="InterPro" id="IPR036236">
    <property type="entry name" value="Znf_C2H2_sf"/>
</dbReference>
<keyword evidence="6 12" id="KW-0863">Zinc-finger</keyword>
<accession>A0A8J0U2N6</accession>
<comment type="subcellular location">
    <subcellularLocation>
        <location evidence="2">Nucleus</location>
    </subcellularLocation>
</comment>
<gene>
    <name evidence="16" type="primary">LOC108703765</name>
</gene>
<dbReference type="PROSITE" id="PS50157">
    <property type="entry name" value="ZINC_FINGER_C2H2_2"/>
    <property type="match status" value="7"/>
</dbReference>
<dbReference type="Pfam" id="PF00096">
    <property type="entry name" value="zf-C2H2"/>
    <property type="match status" value="6"/>
</dbReference>
<dbReference type="GO" id="GO:0000981">
    <property type="term" value="F:DNA-binding transcription factor activity, RNA polymerase II-specific"/>
    <property type="evidence" value="ECO:0007669"/>
    <property type="project" value="TreeGrafter"/>
</dbReference>
<reference evidence="16" key="1">
    <citation type="submission" date="2025-08" db="UniProtKB">
        <authorList>
            <consortium name="RefSeq"/>
        </authorList>
    </citation>
    <scope>IDENTIFICATION</scope>
    <source>
        <strain evidence="16">J_2021</strain>
        <tissue evidence="16">Erythrocytes</tissue>
    </source>
</reference>
<feature type="domain" description="C2H2-type" evidence="14">
    <location>
        <begin position="322"/>
        <end position="349"/>
    </location>
</feature>
<dbReference type="FunFam" id="3.30.160.60:FF:001155">
    <property type="entry name" value="Zinc finger 30C"/>
    <property type="match status" value="1"/>
</dbReference>
<evidence type="ECO:0000256" key="12">
    <source>
        <dbReference type="PROSITE-ProRule" id="PRU00042"/>
    </source>
</evidence>
<dbReference type="AlphaFoldDB" id="A0A8J0U2N6"/>
<evidence type="ECO:0000256" key="4">
    <source>
        <dbReference type="ARBA" id="ARBA00022723"/>
    </source>
</evidence>
<evidence type="ECO:0000256" key="11">
    <source>
        <dbReference type="ARBA" id="ARBA00023242"/>
    </source>
</evidence>
<comment type="function">
    <text evidence="1">May be involved in transcriptional regulation.</text>
</comment>
<protein>
    <submittedName>
        <fullName evidence="16">Oocyte zinc finger protein XlCOF8.4-like</fullName>
    </submittedName>
</protein>
<dbReference type="GO" id="GO:0008270">
    <property type="term" value="F:zinc ion binding"/>
    <property type="evidence" value="ECO:0007669"/>
    <property type="project" value="UniProtKB-KW"/>
</dbReference>
<evidence type="ECO:0000256" key="2">
    <source>
        <dbReference type="ARBA" id="ARBA00004123"/>
    </source>
</evidence>
<dbReference type="InterPro" id="IPR050717">
    <property type="entry name" value="C2H2-ZF_Transcription_Reg"/>
</dbReference>
<feature type="region of interest" description="Disordered" evidence="13">
    <location>
        <begin position="119"/>
        <end position="143"/>
    </location>
</feature>
<dbReference type="GO" id="GO:0003700">
    <property type="term" value="F:DNA-binding transcription factor activity"/>
    <property type="evidence" value="ECO:0000318"/>
    <property type="project" value="GO_Central"/>
</dbReference>
<feature type="domain" description="C2H2-type" evidence="14">
    <location>
        <begin position="397"/>
        <end position="424"/>
    </location>
</feature>
<keyword evidence="8" id="KW-0805">Transcription regulation</keyword>
<keyword evidence="9" id="KW-0238">DNA-binding</keyword>
<dbReference type="GO" id="GO:0005634">
    <property type="term" value="C:nucleus"/>
    <property type="evidence" value="ECO:0007669"/>
    <property type="project" value="UniProtKB-SubCell"/>
</dbReference>
<feature type="domain" description="C2H2-type" evidence="14">
    <location>
        <begin position="509"/>
        <end position="536"/>
    </location>
</feature>
<dbReference type="GO" id="GO:0006357">
    <property type="term" value="P:regulation of transcription by RNA polymerase II"/>
    <property type="evidence" value="ECO:0000318"/>
    <property type="project" value="GO_Central"/>
</dbReference>
<dbReference type="GeneID" id="108703765"/>
<sequence length="536" mass="60575">DKKILELMSNIIQLLTGEVAIRTHHVSIYFSLDEWDYIKGNKDLYEEGIKEDPQKPLPPDSEYEDKRDITADLGGTLCYNNETSKIGAEGADFCVEGNISNPKISPVEQLPPANGIKEETASREEGNQSDCSINPLPEQLQGTDTPTPIIGFSLNNSLAANYMSVVIKEETASWEEEKHLAEQTQSTLKGCRLNNNLFSKDTSDGINGELVLWQRNHNYCKINTISGQIQRTDKIADIMDCSLTNNSQDDYVPFVIEEESCEEGNQSDCRINPLTEQIQETDTPTPIMGCSLSIIKDNKDDKNAETSPHEHHLTKEIIHKKYCCSQCHRQFLQKRDVVRHERTHTSQIHVSPHRNLYTHLNVHTAKQPLSCSECEKCFTRSAELTDHQRTHTGEKPFCCSECGKCFTRLSQLTVHRQTHTGEKPFCCSECGKCFSKKTNLKNHQRTHTGEKPFSCSECGKCFTNSSNLSIHHRIHTGEKPFSCSECGKCYARSSDLTVHRRSHQGVKPYSCSQCGKFFSRTSNLKVHFQLHKGGKL</sequence>
<keyword evidence="7" id="KW-0862">Zinc</keyword>
<dbReference type="FunFam" id="3.30.160.60:FF:001326">
    <property type="entry name" value="Zinc finger protein 432"/>
    <property type="match status" value="1"/>
</dbReference>
<evidence type="ECO:0000256" key="5">
    <source>
        <dbReference type="ARBA" id="ARBA00022737"/>
    </source>
</evidence>
<dbReference type="PANTHER" id="PTHR14196:SF15">
    <property type="entry name" value="OOCYTE ZINC FINGER PROTEIN XLCOF7.1-LIKE"/>
    <property type="match status" value="1"/>
</dbReference>
<evidence type="ECO:0000256" key="13">
    <source>
        <dbReference type="SAM" id="MobiDB-lite"/>
    </source>
</evidence>
<dbReference type="InterPro" id="IPR013087">
    <property type="entry name" value="Znf_C2H2_type"/>
</dbReference>
<evidence type="ECO:0000256" key="6">
    <source>
        <dbReference type="ARBA" id="ARBA00022771"/>
    </source>
</evidence>
<dbReference type="SMART" id="SM00355">
    <property type="entry name" value="ZnF_C2H2"/>
    <property type="match status" value="7"/>
</dbReference>
<feature type="domain" description="C2H2-type" evidence="14">
    <location>
        <begin position="481"/>
        <end position="508"/>
    </location>
</feature>
<evidence type="ECO:0000313" key="16">
    <source>
        <dbReference type="RefSeq" id="XP_018095553.2"/>
    </source>
</evidence>
<evidence type="ECO:0000256" key="1">
    <source>
        <dbReference type="ARBA" id="ARBA00003767"/>
    </source>
</evidence>
<evidence type="ECO:0000313" key="15">
    <source>
        <dbReference type="Proteomes" id="UP000186698"/>
    </source>
</evidence>
<dbReference type="RefSeq" id="XP_018095553.2">
    <property type="nucleotide sequence ID" value="XM_018240064.2"/>
</dbReference>
<keyword evidence="10" id="KW-0804">Transcription</keyword>
<dbReference type="Gene3D" id="3.30.160.60">
    <property type="entry name" value="Classic Zinc Finger"/>
    <property type="match status" value="6"/>
</dbReference>
<feature type="domain" description="C2H2-type" evidence="14">
    <location>
        <begin position="453"/>
        <end position="480"/>
    </location>
</feature>
<dbReference type="KEGG" id="xla:108703765"/>
<organism evidence="15 16">
    <name type="scientific">Xenopus laevis</name>
    <name type="common">African clawed frog</name>
    <dbReference type="NCBI Taxonomy" id="8355"/>
    <lineage>
        <taxon>Eukaryota</taxon>
        <taxon>Metazoa</taxon>
        <taxon>Chordata</taxon>
        <taxon>Craniata</taxon>
        <taxon>Vertebrata</taxon>
        <taxon>Euteleostomi</taxon>
        <taxon>Amphibia</taxon>
        <taxon>Batrachia</taxon>
        <taxon>Anura</taxon>
        <taxon>Pipoidea</taxon>
        <taxon>Pipidae</taxon>
        <taxon>Xenopodinae</taxon>
        <taxon>Xenopus</taxon>
        <taxon>Xenopus</taxon>
    </lineage>
</organism>
<evidence type="ECO:0000259" key="14">
    <source>
        <dbReference type="PROSITE" id="PS50157"/>
    </source>
</evidence>
<dbReference type="GO" id="GO:0000978">
    <property type="term" value="F:RNA polymerase II cis-regulatory region sequence-specific DNA binding"/>
    <property type="evidence" value="ECO:0000318"/>
    <property type="project" value="GO_Central"/>
</dbReference>
<keyword evidence="11" id="KW-0539">Nucleus</keyword>
<dbReference type="FunFam" id="3.30.160.60:FF:002343">
    <property type="entry name" value="Zinc finger protein 33A"/>
    <property type="match status" value="1"/>
</dbReference>
<evidence type="ECO:0000256" key="9">
    <source>
        <dbReference type="ARBA" id="ARBA00023125"/>
    </source>
</evidence>
<dbReference type="FunFam" id="3.30.160.60:FF:000812">
    <property type="entry name" value="zinc finger protein 23 isoform X2"/>
    <property type="match status" value="1"/>
</dbReference>
<feature type="domain" description="C2H2-type" evidence="14">
    <location>
        <begin position="369"/>
        <end position="396"/>
    </location>
</feature>
<evidence type="ECO:0000256" key="7">
    <source>
        <dbReference type="ARBA" id="ARBA00022833"/>
    </source>
</evidence>
<feature type="non-terminal residue" evidence="16">
    <location>
        <position position="1"/>
    </location>
</feature>
<comment type="similarity">
    <text evidence="3">Belongs to the krueppel C2H2-type zinc-finger protein family.</text>
</comment>
<feature type="domain" description="C2H2-type" evidence="14">
    <location>
        <begin position="425"/>
        <end position="452"/>
    </location>
</feature>
<evidence type="ECO:0000256" key="8">
    <source>
        <dbReference type="ARBA" id="ARBA00023015"/>
    </source>
</evidence>
<dbReference type="FunFam" id="3.30.160.60:FF:000925">
    <property type="entry name" value="Zinc finger protein 668"/>
    <property type="match status" value="1"/>
</dbReference>
<keyword evidence="4" id="KW-0479">Metal-binding</keyword>
<dbReference type="FunFam" id="3.30.160.60:FF:003080">
    <property type="entry name" value="Uncharacterized protein"/>
    <property type="match status" value="1"/>
</dbReference>
<proteinExistence type="inferred from homology"/>
<dbReference type="OrthoDB" id="427030at2759"/>
<dbReference type="Proteomes" id="UP000186698">
    <property type="component" value="Chromosome 9_10L"/>
</dbReference>
<evidence type="ECO:0000256" key="3">
    <source>
        <dbReference type="ARBA" id="ARBA00006991"/>
    </source>
</evidence>